<protein>
    <recommendedName>
        <fullName evidence="1">LysR substrate-binding domain-containing protein</fullName>
    </recommendedName>
</protein>
<organism evidence="2 3">
    <name type="scientific">Saccharopolyspora erythraea (strain ATCC 11635 / DSM 40517 / JCM 4748 / NBRC 13426 / NCIMB 8594 / NRRL 2338)</name>
    <dbReference type="NCBI Taxonomy" id="405948"/>
    <lineage>
        <taxon>Bacteria</taxon>
        <taxon>Bacillati</taxon>
        <taxon>Actinomycetota</taxon>
        <taxon>Actinomycetes</taxon>
        <taxon>Pseudonocardiales</taxon>
        <taxon>Pseudonocardiaceae</taxon>
        <taxon>Saccharopolyspora</taxon>
    </lineage>
</organism>
<evidence type="ECO:0000313" key="2">
    <source>
        <dbReference type="EMBL" id="CAM01994.1"/>
    </source>
</evidence>
<dbReference type="Gene3D" id="3.40.190.290">
    <property type="match status" value="1"/>
</dbReference>
<evidence type="ECO:0000313" key="3">
    <source>
        <dbReference type="Proteomes" id="UP000006728"/>
    </source>
</evidence>
<gene>
    <name evidence="2" type="ordered locus">SACE_2713</name>
</gene>
<keyword evidence="3" id="KW-1185">Reference proteome</keyword>
<dbReference type="HOGENOM" id="CLU_2397813_0_0_11"/>
<dbReference type="Proteomes" id="UP000006728">
    <property type="component" value="Chromosome"/>
</dbReference>
<feature type="domain" description="LysR substrate-binding" evidence="1">
    <location>
        <begin position="2"/>
        <end position="87"/>
    </location>
</feature>
<proteinExistence type="predicted"/>
<dbReference type="KEGG" id="sen:SACE_2713"/>
<accession>A4FD69</accession>
<dbReference type="AlphaFoldDB" id="A4FD69"/>
<dbReference type="SUPFAM" id="SSF53850">
    <property type="entry name" value="Periplasmic binding protein-like II"/>
    <property type="match status" value="1"/>
</dbReference>
<dbReference type="Pfam" id="PF03466">
    <property type="entry name" value="LysR_substrate"/>
    <property type="match status" value="1"/>
</dbReference>
<dbReference type="eggNOG" id="COG0583">
    <property type="taxonomic scope" value="Bacteria"/>
</dbReference>
<name>A4FD69_SACEN</name>
<reference evidence="2 3" key="1">
    <citation type="journal article" date="2007" name="Nat. Biotechnol.">
        <title>Complete genome sequence of the erythromycin-producing bacterium Saccharopolyspora erythraea NRRL23338.</title>
        <authorList>
            <person name="Oliynyk M."/>
            <person name="Samborskyy M."/>
            <person name="Lester J.B."/>
            <person name="Mironenko T."/>
            <person name="Scott N."/>
            <person name="Dickens S."/>
            <person name="Haydock S.F."/>
            <person name="Leadlay P.F."/>
        </authorList>
    </citation>
    <scope>NUCLEOTIDE SEQUENCE [LARGE SCALE GENOMIC DNA]</scope>
    <source>
        <strain evidence="3">ATCC 11635 / DSM 40517 / JCM 4748 / NBRC 13426 / NCIMB 8594 / NRRL 2338</strain>
    </source>
</reference>
<dbReference type="EMBL" id="AM420293">
    <property type="protein sequence ID" value="CAM01994.1"/>
    <property type="molecule type" value="Genomic_DNA"/>
</dbReference>
<dbReference type="InterPro" id="IPR005119">
    <property type="entry name" value="LysR_subst-bd"/>
</dbReference>
<dbReference type="OrthoDB" id="3636008at2"/>
<evidence type="ECO:0000259" key="1">
    <source>
        <dbReference type="Pfam" id="PF03466"/>
    </source>
</evidence>
<sequence>MQSAGGTLQPAIEVENVETALEIAALGVADAITARSILRRQQGKLPAPLYSAPLEPSLYDSFAIVHRRNAVLSRPVQTVIEFAVARMQALAEE</sequence>